<dbReference type="PANTHER" id="PTHR45674">
    <property type="entry name" value="DNA LIGASE 1/3 FAMILY MEMBER"/>
    <property type="match status" value="1"/>
</dbReference>
<dbReference type="InterPro" id="IPR000977">
    <property type="entry name" value="DNA_ligase_ATP-dep"/>
</dbReference>
<reference evidence="15 16" key="1">
    <citation type="journal article" date="2024" name="Nat. Commun.">
        <title>Phylogenomics reveals the evolutionary origins of lichenization in chlorophyte algae.</title>
        <authorList>
            <person name="Puginier C."/>
            <person name="Libourel C."/>
            <person name="Otte J."/>
            <person name="Skaloud P."/>
            <person name="Haon M."/>
            <person name="Grisel S."/>
            <person name="Petersen M."/>
            <person name="Berrin J.G."/>
            <person name="Delaux P.M."/>
            <person name="Dal Grande F."/>
            <person name="Keller J."/>
        </authorList>
    </citation>
    <scope>NUCLEOTIDE SEQUENCE [LARGE SCALE GENOMIC DNA]</scope>
    <source>
        <strain evidence="15 16">SAG 2043</strain>
    </source>
</reference>
<dbReference type="Gene3D" id="3.30.1490.70">
    <property type="match status" value="1"/>
</dbReference>
<accession>A0AAW1R6Z5</accession>
<evidence type="ECO:0000256" key="3">
    <source>
        <dbReference type="ARBA" id="ARBA00022598"/>
    </source>
</evidence>
<name>A0AAW1R6Z5_9CHLO</name>
<dbReference type="InterPro" id="IPR036866">
    <property type="entry name" value="RibonucZ/Hydroxyglut_hydro"/>
</dbReference>
<dbReference type="InterPro" id="IPR011084">
    <property type="entry name" value="DRMBL"/>
</dbReference>
<dbReference type="Pfam" id="PF04675">
    <property type="entry name" value="DNA_ligase_A_N"/>
    <property type="match status" value="1"/>
</dbReference>
<protein>
    <recommendedName>
        <fullName evidence="11">DNA ligase</fullName>
        <ecNumber evidence="11">6.5.1.1</ecNumber>
    </recommendedName>
</protein>
<dbReference type="InterPro" id="IPR012310">
    <property type="entry name" value="DNA_ligase_ATP-dep_cent"/>
</dbReference>
<dbReference type="Gene3D" id="1.10.3260.10">
    <property type="entry name" value="DNA ligase, ATP-dependent, N-terminal domain"/>
    <property type="match status" value="1"/>
</dbReference>
<proteinExistence type="inferred from homology"/>
<evidence type="ECO:0000256" key="12">
    <source>
        <dbReference type="RuleBase" id="RU004196"/>
    </source>
</evidence>
<organism evidence="15 16">
    <name type="scientific">[Myrmecia] bisecta</name>
    <dbReference type="NCBI Taxonomy" id="41462"/>
    <lineage>
        <taxon>Eukaryota</taxon>
        <taxon>Viridiplantae</taxon>
        <taxon>Chlorophyta</taxon>
        <taxon>core chlorophytes</taxon>
        <taxon>Trebouxiophyceae</taxon>
        <taxon>Trebouxiales</taxon>
        <taxon>Trebouxiaceae</taxon>
        <taxon>Myrmecia</taxon>
    </lineage>
</organism>
<dbReference type="InterPro" id="IPR036599">
    <property type="entry name" value="DNA_ligase_N_sf"/>
</dbReference>
<dbReference type="Pfam" id="PF04679">
    <property type="entry name" value="DNA_ligase_A_C"/>
    <property type="match status" value="1"/>
</dbReference>
<dbReference type="PROSITE" id="PS50160">
    <property type="entry name" value="DNA_LIGASE_A3"/>
    <property type="match status" value="1"/>
</dbReference>
<keyword evidence="7 11" id="KW-0067">ATP-binding</keyword>
<dbReference type="SUPFAM" id="SSF50249">
    <property type="entry name" value="Nucleic acid-binding proteins"/>
    <property type="match status" value="1"/>
</dbReference>
<comment type="subcellular location">
    <subcellularLocation>
        <location evidence="1">Nucleus</location>
    </subcellularLocation>
</comment>
<dbReference type="GO" id="GO:0003677">
    <property type="term" value="F:DNA binding"/>
    <property type="evidence" value="ECO:0007669"/>
    <property type="project" value="InterPro"/>
</dbReference>
<dbReference type="GO" id="GO:0071897">
    <property type="term" value="P:DNA biosynthetic process"/>
    <property type="evidence" value="ECO:0007669"/>
    <property type="project" value="InterPro"/>
</dbReference>
<dbReference type="Pfam" id="PF01068">
    <property type="entry name" value="DNA_ligase_A_M"/>
    <property type="match status" value="1"/>
</dbReference>
<evidence type="ECO:0000313" key="16">
    <source>
        <dbReference type="Proteomes" id="UP001489004"/>
    </source>
</evidence>
<dbReference type="Gene3D" id="3.30.470.30">
    <property type="entry name" value="DNA ligase/mRNA capping enzyme"/>
    <property type="match status" value="1"/>
</dbReference>
<dbReference type="FunFam" id="2.40.50.140:FF:000220">
    <property type="entry name" value="DNA ligase"/>
    <property type="match status" value="1"/>
</dbReference>
<dbReference type="EC" id="6.5.1.1" evidence="11"/>
<evidence type="ECO:0000256" key="11">
    <source>
        <dbReference type="RuleBase" id="RU000617"/>
    </source>
</evidence>
<dbReference type="PANTHER" id="PTHR45674:SF9">
    <property type="entry name" value="DNA LIGASE 3"/>
    <property type="match status" value="1"/>
</dbReference>
<gene>
    <name evidence="15" type="ORF">WJX72_004715</name>
</gene>
<dbReference type="GO" id="GO:0005524">
    <property type="term" value="F:ATP binding"/>
    <property type="evidence" value="ECO:0007669"/>
    <property type="project" value="UniProtKB-KW"/>
</dbReference>
<comment type="similarity">
    <text evidence="2 12">Belongs to the ATP-dependent DNA ligase family.</text>
</comment>
<dbReference type="InterPro" id="IPR012309">
    <property type="entry name" value="DNA_ligase_ATP-dep_C"/>
</dbReference>
<evidence type="ECO:0000313" key="15">
    <source>
        <dbReference type="EMBL" id="KAK9829240.1"/>
    </source>
</evidence>
<dbReference type="AlphaFoldDB" id="A0AAW1R6Z5"/>
<dbReference type="NCBIfam" id="TIGR00574">
    <property type="entry name" value="dnl1"/>
    <property type="match status" value="1"/>
</dbReference>
<dbReference type="Gene3D" id="3.40.50.12650">
    <property type="match status" value="1"/>
</dbReference>
<dbReference type="InterPro" id="IPR012308">
    <property type="entry name" value="DNA_ligase_ATP-dep_N"/>
</dbReference>
<dbReference type="SUPFAM" id="SSF56091">
    <property type="entry name" value="DNA ligase/mRNA capping enzyme, catalytic domain"/>
    <property type="match status" value="1"/>
</dbReference>
<dbReference type="GO" id="GO:0006273">
    <property type="term" value="P:lagging strand elongation"/>
    <property type="evidence" value="ECO:0007669"/>
    <property type="project" value="TreeGrafter"/>
</dbReference>
<evidence type="ECO:0000256" key="8">
    <source>
        <dbReference type="ARBA" id="ARBA00023204"/>
    </source>
</evidence>
<evidence type="ECO:0000256" key="1">
    <source>
        <dbReference type="ARBA" id="ARBA00004123"/>
    </source>
</evidence>
<comment type="catalytic activity">
    <reaction evidence="10 11">
        <text>ATP + (deoxyribonucleotide)n-3'-hydroxyl + 5'-phospho-(deoxyribonucleotide)m = (deoxyribonucleotide)n+m + AMP + diphosphate.</text>
        <dbReference type="EC" id="6.5.1.1"/>
    </reaction>
</comment>
<evidence type="ECO:0000256" key="2">
    <source>
        <dbReference type="ARBA" id="ARBA00007572"/>
    </source>
</evidence>
<dbReference type="SUPFAM" id="SSF117018">
    <property type="entry name" value="ATP-dependent DNA ligase DNA-binding domain"/>
    <property type="match status" value="1"/>
</dbReference>
<dbReference type="InterPro" id="IPR012340">
    <property type="entry name" value="NA-bd_OB-fold"/>
</dbReference>
<keyword evidence="9" id="KW-0539">Nucleus</keyword>
<feature type="region of interest" description="Disordered" evidence="13">
    <location>
        <begin position="997"/>
        <end position="1040"/>
    </location>
</feature>
<evidence type="ECO:0000256" key="10">
    <source>
        <dbReference type="ARBA" id="ARBA00034003"/>
    </source>
</evidence>
<feature type="domain" description="ATP-dependent DNA ligase family profile" evidence="14">
    <location>
        <begin position="677"/>
        <end position="875"/>
    </location>
</feature>
<evidence type="ECO:0000256" key="6">
    <source>
        <dbReference type="ARBA" id="ARBA00022763"/>
    </source>
</evidence>
<evidence type="ECO:0000256" key="9">
    <source>
        <dbReference type="ARBA" id="ARBA00023242"/>
    </source>
</evidence>
<dbReference type="GO" id="GO:0003910">
    <property type="term" value="F:DNA ligase (ATP) activity"/>
    <property type="evidence" value="ECO:0007669"/>
    <property type="project" value="UniProtKB-EC"/>
</dbReference>
<dbReference type="Gene3D" id="3.60.15.10">
    <property type="entry name" value="Ribonuclease Z/Hydroxyacylglutathione hydrolase-like"/>
    <property type="match status" value="1"/>
</dbReference>
<dbReference type="InterPro" id="IPR016059">
    <property type="entry name" value="DNA_ligase_ATP-dep_CS"/>
</dbReference>
<dbReference type="CDD" id="cd07969">
    <property type="entry name" value="OBF_DNA_ligase_I"/>
    <property type="match status" value="1"/>
</dbReference>
<dbReference type="Pfam" id="PF07522">
    <property type="entry name" value="DRMBL"/>
    <property type="match status" value="1"/>
</dbReference>
<dbReference type="PROSITE" id="PS00333">
    <property type="entry name" value="DNA_LIGASE_A2"/>
    <property type="match status" value="1"/>
</dbReference>
<dbReference type="Proteomes" id="UP001489004">
    <property type="component" value="Unassembled WGS sequence"/>
</dbReference>
<keyword evidence="5 11" id="KW-0547">Nucleotide-binding</keyword>
<dbReference type="CDD" id="cd07900">
    <property type="entry name" value="Adenylation_DNA_ligase_I_Euk"/>
    <property type="match status" value="1"/>
</dbReference>
<dbReference type="GO" id="GO:0006281">
    <property type="term" value="P:DNA repair"/>
    <property type="evidence" value="ECO:0007669"/>
    <property type="project" value="UniProtKB-KW"/>
</dbReference>
<dbReference type="GO" id="GO:0005634">
    <property type="term" value="C:nucleus"/>
    <property type="evidence" value="ECO:0007669"/>
    <property type="project" value="UniProtKB-SubCell"/>
</dbReference>
<feature type="compositionally biased region" description="Basic and acidic residues" evidence="13">
    <location>
        <begin position="1030"/>
        <end position="1040"/>
    </location>
</feature>
<dbReference type="GO" id="GO:0006310">
    <property type="term" value="P:DNA recombination"/>
    <property type="evidence" value="ECO:0007669"/>
    <property type="project" value="UniProtKB-KW"/>
</dbReference>
<keyword evidence="8 11" id="KW-0234">DNA repair</keyword>
<sequence length="1040" mass="114344">MDTPQTIHGVEVTLVDANHCPGAVQLLFRLPTGERYVHCGDMRFCTRLLADPHLGRFRGANAVFLDTTYCNPRFTFPLQEEAIEYVASTIERLMKESAAGGPSRAFLIATYVIGKERILVEVARRCRCKILVTERKLGVMRCLDLPGLDPAQMFTLDQSESRVNVVTMDFMGETWPYFRPNFVNMEQIRTELGVDEVHGVVPTGWMYEMKRKAYPVRSKEACHIHLVPYSEHSSYNELREYVRFLKPHKVIPTVGVHDDDSGKKSHALLKHFRNLVDETASKARFLSTFRRRGSENSNAADSAPGNGAPLTSIQEYDPVKMACWQAGQPTPYLHIANGLQAMERTTKRLRIGDAIANIFRSILALAPEDLLQAAYLVIGKLVPDYEGLELNVGPSIVAAAVAEATGITRAKLRDMHNQLGDMGDVAQACRHTQMTLHRPAPLTVRGVYRTLRQIASEKGSGSSNRRQRAILGMLRSCRESETKFLVRTLVQNLRVGANWRSVIGALARAVVVHQEGLALPKARLDAAAAAASNAFHLCPSLDILVPALVEGGVDELERRCTLTPGVPLKPMLAKISEGIPDVLKQLKGEAFLAEYKYDGQRAQIHMLPDRSVRIFSRNCDDKTTAFPDVCEAITAAAAAECQGLVLDAELVAVDRANGNRLRAFQELSTRARGEVTTHQVLIQVCVFVFDLLYLDGQPLVAQCLRERRARIATALPHLRPGYVELATSVEICPRPALLGLADGVVAAGTGTSPRAASRPELPSTAAPVQQGAQQAAADADVKAAQVEAKVEAKVEERLQEVLLEAFAGGTEGLMLKCLDVGAAYQPSKRSDSWIKLKRDYCEGLRDSLDLVPIGAWYGNGRKAGWFSPFLLAAWDPDTEEFQSVCRCMSGFTDAFYTEATARMKARQLAGPKPYYRTDECPDVWFEAAEVWEIRGADLTLSPVHKAAVGHLHPERGVSLRFPRCIRIREDKRPEDASGPDVICELYHKQTRKMTNAAESLGKAKAATAAGPSLAGKEPVAEGSSEEDDDGGHVEGDVARE</sequence>
<evidence type="ECO:0000256" key="7">
    <source>
        <dbReference type="ARBA" id="ARBA00022840"/>
    </source>
</evidence>
<dbReference type="Gene3D" id="2.40.50.140">
    <property type="entry name" value="Nucleic acid-binding proteins"/>
    <property type="match status" value="1"/>
</dbReference>
<keyword evidence="3 11" id="KW-0436">Ligase</keyword>
<keyword evidence="6 11" id="KW-0227">DNA damage</keyword>
<dbReference type="EMBL" id="JALJOR010000001">
    <property type="protein sequence ID" value="KAK9829240.1"/>
    <property type="molecule type" value="Genomic_DNA"/>
</dbReference>
<dbReference type="InterPro" id="IPR050191">
    <property type="entry name" value="ATP-dep_DNA_ligase"/>
</dbReference>
<dbReference type="SUPFAM" id="SSF56281">
    <property type="entry name" value="Metallo-hydrolase/oxidoreductase"/>
    <property type="match status" value="1"/>
</dbReference>
<evidence type="ECO:0000256" key="5">
    <source>
        <dbReference type="ARBA" id="ARBA00022741"/>
    </source>
</evidence>
<keyword evidence="4" id="KW-0235">DNA replication</keyword>
<keyword evidence="11" id="KW-0233">DNA recombination</keyword>
<comment type="caution">
    <text evidence="15">The sequence shown here is derived from an EMBL/GenBank/DDBJ whole genome shotgun (WGS) entry which is preliminary data.</text>
</comment>
<evidence type="ECO:0000259" key="14">
    <source>
        <dbReference type="PROSITE" id="PS50160"/>
    </source>
</evidence>
<dbReference type="FunFam" id="3.30.470.30:FF:000002">
    <property type="entry name" value="DNA ligase"/>
    <property type="match status" value="1"/>
</dbReference>
<dbReference type="PROSITE" id="PS00697">
    <property type="entry name" value="DNA_LIGASE_A1"/>
    <property type="match status" value="1"/>
</dbReference>
<evidence type="ECO:0000256" key="13">
    <source>
        <dbReference type="SAM" id="MobiDB-lite"/>
    </source>
</evidence>
<keyword evidence="16" id="KW-1185">Reference proteome</keyword>
<evidence type="ECO:0000256" key="4">
    <source>
        <dbReference type="ARBA" id="ARBA00022705"/>
    </source>
</evidence>